<accession>A0A1W6LJG3</accession>
<dbReference type="AlphaFoldDB" id="A0A1W6LJG3"/>
<dbReference type="InterPro" id="IPR051536">
    <property type="entry name" value="UDG_Type-4/5"/>
</dbReference>
<evidence type="ECO:0000256" key="8">
    <source>
        <dbReference type="ARBA" id="ARBA00022801"/>
    </source>
</evidence>
<dbReference type="SMART" id="SM00987">
    <property type="entry name" value="UreE_C"/>
    <property type="match status" value="1"/>
</dbReference>
<evidence type="ECO:0000313" key="15">
    <source>
        <dbReference type="Proteomes" id="UP000193334"/>
    </source>
</evidence>
<feature type="region of interest" description="Disordered" evidence="12">
    <location>
        <begin position="30"/>
        <end position="62"/>
    </location>
</feature>
<keyword evidence="5" id="KW-0004">4Fe-4S</keyword>
<comment type="similarity">
    <text evidence="2">Belongs to the uracil-DNA glycosylase (UDG) superfamily. Type 4 (UDGa) family.</text>
</comment>
<evidence type="ECO:0000256" key="9">
    <source>
        <dbReference type="ARBA" id="ARBA00023004"/>
    </source>
</evidence>
<keyword evidence="15" id="KW-1185">Reference proteome</keyword>
<evidence type="ECO:0000256" key="7">
    <source>
        <dbReference type="ARBA" id="ARBA00022763"/>
    </source>
</evidence>
<evidence type="ECO:0000256" key="11">
    <source>
        <dbReference type="ARBA" id="ARBA00023204"/>
    </source>
</evidence>
<sequence length="252" mass="28160">MEKEKKAINQLLDIDNFFSGGFAVKGEGISQKLESSEDEAEKKISSVHAETTETENELSKSEQLEKIAEEVKVCTKCNLSQTRTFAVPGEGNPDARIVFVGEGPGGDEDKSGRPFVGRAGQLLTKIINAMRLTREDVFICNVIKCRPPNNRDPLASEKDACRDYLYRQLAVIEPDIIVALGSHAAKELLDTDTAIGKLRGRFHDFTIKGGTETIKFMPTYHPAYLLRNYSTENRKKVWDDMKMVMQEIGIKS</sequence>
<dbReference type="EMBL" id="CP021023">
    <property type="protein sequence ID" value="ARN55883.1"/>
    <property type="molecule type" value="Genomic_DNA"/>
</dbReference>
<dbReference type="InterPro" id="IPR005273">
    <property type="entry name" value="Ura-DNA_glyco_family4"/>
</dbReference>
<protein>
    <recommendedName>
        <fullName evidence="4">Type-4 uracil-DNA glycosylase</fullName>
        <ecNumber evidence="3">3.2.2.27</ecNumber>
    </recommendedName>
</protein>
<dbReference type="SMART" id="SM00986">
    <property type="entry name" value="UDG"/>
    <property type="match status" value="1"/>
</dbReference>
<evidence type="ECO:0000256" key="12">
    <source>
        <dbReference type="SAM" id="MobiDB-lite"/>
    </source>
</evidence>
<dbReference type="PANTHER" id="PTHR33693:SF1">
    <property type="entry name" value="TYPE-4 URACIL-DNA GLYCOSYLASE"/>
    <property type="match status" value="1"/>
</dbReference>
<dbReference type="GO" id="GO:0046872">
    <property type="term" value="F:metal ion binding"/>
    <property type="evidence" value="ECO:0007669"/>
    <property type="project" value="UniProtKB-KW"/>
</dbReference>
<evidence type="ECO:0000256" key="10">
    <source>
        <dbReference type="ARBA" id="ARBA00023014"/>
    </source>
</evidence>
<keyword evidence="10" id="KW-0411">Iron-sulfur</keyword>
<dbReference type="NCBIfam" id="TIGR00758">
    <property type="entry name" value="UDG_fam4"/>
    <property type="match status" value="1"/>
</dbReference>
<dbReference type="GO" id="GO:0006281">
    <property type="term" value="P:DNA repair"/>
    <property type="evidence" value="ECO:0007669"/>
    <property type="project" value="UniProtKB-KW"/>
</dbReference>
<dbReference type="Pfam" id="PF03167">
    <property type="entry name" value="UDG"/>
    <property type="match status" value="1"/>
</dbReference>
<evidence type="ECO:0000256" key="1">
    <source>
        <dbReference type="ARBA" id="ARBA00001400"/>
    </source>
</evidence>
<proteinExistence type="inferred from homology"/>
<dbReference type="Gene3D" id="3.40.470.10">
    <property type="entry name" value="Uracil-DNA glycosylase-like domain"/>
    <property type="match status" value="1"/>
</dbReference>
<gene>
    <name evidence="14" type="ORF">STSP1_00250</name>
</gene>
<dbReference type="GO" id="GO:0004844">
    <property type="term" value="F:uracil DNA N-glycosylase activity"/>
    <property type="evidence" value="ECO:0007669"/>
    <property type="project" value="UniProtKB-EC"/>
</dbReference>
<dbReference type="KEGG" id="pbp:STSP1_00250"/>
<keyword evidence="9" id="KW-0408">Iron</keyword>
<keyword evidence="11" id="KW-0234">DNA repair</keyword>
<dbReference type="SUPFAM" id="SSF52141">
    <property type="entry name" value="Uracil-DNA glycosylase-like"/>
    <property type="match status" value="1"/>
</dbReference>
<name>A0A1W6LJG3_9BACT</name>
<evidence type="ECO:0000256" key="4">
    <source>
        <dbReference type="ARBA" id="ARBA00019403"/>
    </source>
</evidence>
<evidence type="ECO:0000313" key="14">
    <source>
        <dbReference type="EMBL" id="ARN55883.1"/>
    </source>
</evidence>
<reference evidence="15" key="1">
    <citation type="submission" date="2017-04" db="EMBL/GenBank/DDBJ databases">
        <title>Comparative genomics and description of representatives of a novel lineage of planctomycetes thriving in anoxic sediments.</title>
        <authorList>
            <person name="Spring S."/>
            <person name="Bunk B."/>
            <person name="Sproer C."/>
        </authorList>
    </citation>
    <scope>NUCLEOTIDE SEQUENCE [LARGE SCALE GENOMIC DNA]</scope>
    <source>
        <strain evidence="15">ST-PulAB-D4</strain>
    </source>
</reference>
<dbReference type="InterPro" id="IPR036895">
    <property type="entry name" value="Uracil-DNA_glycosylase-like_sf"/>
</dbReference>
<evidence type="ECO:0000256" key="3">
    <source>
        <dbReference type="ARBA" id="ARBA00012030"/>
    </source>
</evidence>
<dbReference type="STRING" id="1941349.STSP1_00250"/>
<dbReference type="RefSeq" id="WP_085754606.1">
    <property type="nucleotide sequence ID" value="NZ_CP021023.1"/>
</dbReference>
<organism evidence="14 15">
    <name type="scientific">Sedimentisphaera salicampi</name>
    <dbReference type="NCBI Taxonomy" id="1941349"/>
    <lineage>
        <taxon>Bacteria</taxon>
        <taxon>Pseudomonadati</taxon>
        <taxon>Planctomycetota</taxon>
        <taxon>Phycisphaerae</taxon>
        <taxon>Sedimentisphaerales</taxon>
        <taxon>Sedimentisphaeraceae</taxon>
        <taxon>Sedimentisphaera</taxon>
    </lineage>
</organism>
<evidence type="ECO:0000256" key="6">
    <source>
        <dbReference type="ARBA" id="ARBA00022723"/>
    </source>
</evidence>
<keyword evidence="8" id="KW-0378">Hydrolase</keyword>
<dbReference type="Proteomes" id="UP000193334">
    <property type="component" value="Chromosome"/>
</dbReference>
<evidence type="ECO:0000256" key="5">
    <source>
        <dbReference type="ARBA" id="ARBA00022485"/>
    </source>
</evidence>
<dbReference type="InterPro" id="IPR005122">
    <property type="entry name" value="Uracil-DNA_glycosylase-like"/>
</dbReference>
<evidence type="ECO:0000256" key="2">
    <source>
        <dbReference type="ARBA" id="ARBA00006521"/>
    </source>
</evidence>
<dbReference type="EC" id="3.2.2.27" evidence="3"/>
<evidence type="ECO:0000259" key="13">
    <source>
        <dbReference type="SMART" id="SM00986"/>
    </source>
</evidence>
<keyword evidence="6" id="KW-0479">Metal-binding</keyword>
<keyword evidence="7" id="KW-0227">DNA damage</keyword>
<comment type="catalytic activity">
    <reaction evidence="1">
        <text>Hydrolyzes single-stranded DNA or mismatched double-stranded DNA and polynucleotides, releasing free uracil.</text>
        <dbReference type="EC" id="3.2.2.27"/>
    </reaction>
</comment>
<dbReference type="PANTHER" id="PTHR33693">
    <property type="entry name" value="TYPE-5 URACIL-DNA GLYCOSYLASE"/>
    <property type="match status" value="1"/>
</dbReference>
<dbReference type="GO" id="GO:0051539">
    <property type="term" value="F:4 iron, 4 sulfur cluster binding"/>
    <property type="evidence" value="ECO:0007669"/>
    <property type="project" value="UniProtKB-KW"/>
</dbReference>
<dbReference type="CDD" id="cd10030">
    <property type="entry name" value="UDG-F4_TTUDGA_SPO1dp_like"/>
    <property type="match status" value="1"/>
</dbReference>
<feature type="domain" description="Uracil-DNA glycosylase-like" evidence="13">
    <location>
        <begin position="88"/>
        <end position="242"/>
    </location>
</feature>